<evidence type="ECO:0000313" key="3">
    <source>
        <dbReference type="Proteomes" id="UP000221165"/>
    </source>
</evidence>
<keyword evidence="3" id="KW-1185">Reference proteome</keyword>
<dbReference type="Proteomes" id="UP000221165">
    <property type="component" value="Unassembled WGS sequence"/>
</dbReference>
<dbReference type="GeneID" id="94433408"/>
<name>A0A2C6KHV0_9APIC</name>
<proteinExistence type="predicted"/>
<comment type="caution">
    <text evidence="2">The sequence shown here is derived from an EMBL/GenBank/DDBJ whole genome shotgun (WGS) entry which is preliminary data.</text>
</comment>
<feature type="non-terminal residue" evidence="2">
    <location>
        <position position="49"/>
    </location>
</feature>
<accession>A0A2C6KHV0</accession>
<evidence type="ECO:0000256" key="1">
    <source>
        <dbReference type="SAM" id="MobiDB-lite"/>
    </source>
</evidence>
<organism evidence="2 3">
    <name type="scientific">Cystoisospora suis</name>
    <dbReference type="NCBI Taxonomy" id="483139"/>
    <lineage>
        <taxon>Eukaryota</taxon>
        <taxon>Sar</taxon>
        <taxon>Alveolata</taxon>
        <taxon>Apicomplexa</taxon>
        <taxon>Conoidasida</taxon>
        <taxon>Coccidia</taxon>
        <taxon>Eucoccidiorida</taxon>
        <taxon>Eimeriorina</taxon>
        <taxon>Sarcocystidae</taxon>
        <taxon>Cystoisospora</taxon>
    </lineage>
</organism>
<feature type="compositionally biased region" description="Polar residues" evidence="1">
    <location>
        <begin position="1"/>
        <end position="13"/>
    </location>
</feature>
<dbReference type="VEuPathDB" id="ToxoDB:CSUI_010092"/>
<dbReference type="RefSeq" id="XP_067917824.1">
    <property type="nucleotide sequence ID" value="XM_068070197.1"/>
</dbReference>
<gene>
    <name evidence="2" type="ORF">CSUI_010092</name>
</gene>
<dbReference type="EMBL" id="MIGC01006649">
    <property type="protein sequence ID" value="PHJ16092.1"/>
    <property type="molecule type" value="Genomic_DNA"/>
</dbReference>
<dbReference type="AlphaFoldDB" id="A0A2C6KHV0"/>
<sequence>MSHSAFGTLSSTGLLRPPPLGNTPSVSPAWSTISPFRAYLSGPGSVGLG</sequence>
<evidence type="ECO:0000313" key="2">
    <source>
        <dbReference type="EMBL" id="PHJ16092.1"/>
    </source>
</evidence>
<feature type="region of interest" description="Disordered" evidence="1">
    <location>
        <begin position="1"/>
        <end position="29"/>
    </location>
</feature>
<reference evidence="2 3" key="1">
    <citation type="journal article" date="2017" name="Int. J. Parasitol.">
        <title>The genome of the protozoan parasite Cystoisospora suis and a reverse vaccinology approach to identify vaccine candidates.</title>
        <authorList>
            <person name="Palmieri N."/>
            <person name="Shrestha A."/>
            <person name="Ruttkowski B."/>
            <person name="Beck T."/>
            <person name="Vogl C."/>
            <person name="Tomley F."/>
            <person name="Blake D.P."/>
            <person name="Joachim A."/>
        </authorList>
    </citation>
    <scope>NUCLEOTIDE SEQUENCE [LARGE SCALE GENOMIC DNA]</scope>
    <source>
        <strain evidence="2 3">Wien I</strain>
    </source>
</reference>
<protein>
    <submittedName>
        <fullName evidence="2">Uncharacterized protein</fullName>
    </submittedName>
</protein>